<dbReference type="AlphaFoldDB" id="A0A8H3VSE2"/>
<dbReference type="EMBL" id="WOWK01000194">
    <property type="protein sequence ID" value="KAF0315601.1"/>
    <property type="molecule type" value="Genomic_DNA"/>
</dbReference>
<reference evidence="2 3" key="1">
    <citation type="submission" date="2019-12" db="EMBL/GenBank/DDBJ databases">
        <title>A genome sequence resource for the geographically widespread anthracnose pathogen Colletotrichum asianum.</title>
        <authorList>
            <person name="Meng Y."/>
        </authorList>
    </citation>
    <scope>NUCLEOTIDE SEQUENCE [LARGE SCALE GENOMIC DNA]</scope>
    <source>
        <strain evidence="2 3">ICMP 18580</strain>
    </source>
</reference>
<name>A0A8H3VSE2_9PEZI</name>
<gene>
    <name evidence="2" type="ORF">GQ607_017143</name>
</gene>
<sequence length="24" mass="2659">MAHTVQTRHIKKRTSVLGKPAVPC</sequence>
<keyword evidence="3" id="KW-1185">Reference proteome</keyword>
<feature type="region of interest" description="Disordered" evidence="1">
    <location>
        <begin position="1"/>
        <end position="24"/>
    </location>
</feature>
<feature type="compositionally biased region" description="Basic residues" evidence="1">
    <location>
        <begin position="1"/>
        <end position="14"/>
    </location>
</feature>
<proteinExistence type="predicted"/>
<evidence type="ECO:0000256" key="1">
    <source>
        <dbReference type="SAM" id="MobiDB-lite"/>
    </source>
</evidence>
<comment type="caution">
    <text evidence="2">The sequence shown here is derived from an EMBL/GenBank/DDBJ whole genome shotgun (WGS) entry which is preliminary data.</text>
</comment>
<accession>A0A8H3VSE2</accession>
<evidence type="ECO:0000313" key="2">
    <source>
        <dbReference type="EMBL" id="KAF0315601.1"/>
    </source>
</evidence>
<organism evidence="2 3">
    <name type="scientific">Colletotrichum asianum</name>
    <dbReference type="NCBI Taxonomy" id="702518"/>
    <lineage>
        <taxon>Eukaryota</taxon>
        <taxon>Fungi</taxon>
        <taxon>Dikarya</taxon>
        <taxon>Ascomycota</taxon>
        <taxon>Pezizomycotina</taxon>
        <taxon>Sordariomycetes</taxon>
        <taxon>Hypocreomycetidae</taxon>
        <taxon>Glomerellales</taxon>
        <taxon>Glomerellaceae</taxon>
        <taxon>Colletotrichum</taxon>
        <taxon>Colletotrichum gloeosporioides species complex</taxon>
    </lineage>
</organism>
<protein>
    <submittedName>
        <fullName evidence="2">Uncharacterized protein</fullName>
    </submittedName>
</protein>
<evidence type="ECO:0000313" key="3">
    <source>
        <dbReference type="Proteomes" id="UP000434172"/>
    </source>
</evidence>
<dbReference type="Proteomes" id="UP000434172">
    <property type="component" value="Unassembled WGS sequence"/>
</dbReference>